<evidence type="ECO:0000259" key="3">
    <source>
        <dbReference type="Pfam" id="PF24421"/>
    </source>
</evidence>
<dbReference type="eggNOG" id="COG3064">
    <property type="taxonomic scope" value="Bacteria"/>
</dbReference>
<dbReference type="InterPro" id="IPR013783">
    <property type="entry name" value="Ig-like_fold"/>
</dbReference>
<dbReference type="InterPro" id="IPR003961">
    <property type="entry name" value="FN3_dom"/>
</dbReference>
<name>A6VNR7_ACTSZ</name>
<proteinExistence type="predicted"/>
<dbReference type="HOGENOM" id="CLU_000143_3_8_6"/>
<dbReference type="InterPro" id="IPR015406">
    <property type="entry name" value="GpJ_CSF"/>
</dbReference>
<dbReference type="PANTHER" id="PTHR36251:SF2">
    <property type="entry name" value="GIFSY-2 PROPHAGE HOST SPECIFICITY PROTEIN J, PHAGE LAMBDA"/>
    <property type="match status" value="1"/>
</dbReference>
<feature type="domain" description="Tip attachment protein J HDII-ins2" evidence="4">
    <location>
        <begin position="93"/>
        <end position="213"/>
    </location>
</feature>
<accession>A6VNR7</accession>
<sequence>MGGKSSGGGGHTPYEARDTLKSAQRLRAIGLISLGPIKGPVNKWKSTYFDNTPIQNENGVNDNDKDSFNYKNTEIQFTLGTQDQAPLKGFEMSEREVTVNTEVKNTTPITRTVTDPDVTRIRLTLGVNALYSQNDQGDTNGTSVSFSVLINGRFRSSFEINGKSSSRFYKCYIIDNLPERPFNITVERNTPDSKSQRLQNATNWVSYTEIIDTKLSYPNMALVGIKTDSRYNPNFPNVNFLLYGRIIKVPSSYDPEKRTYAAGLWKGDWKKAWTNNPAWVFYDLVTDPLAGLGKRIGDYGLDKFQLYQIAKYCDELVDDGFGGKEPRMTANMWITEQRNAYDVVSDMASVFRAIAVWTGTQFTAIQDRTSDPICLYTQSNVIDGKFNRQYAALKSIYTAAEVEFADERNMYQSAVEYVADDLMIARYGYNSKKMTAFATTTRGQAHRWGKWVLATSLLEQCTITFAVGRQGLMHLPGDIIEIADSEYAGKTLGGRVVAVSGKTVTLDQAVEVSGDSYLSYLNDEMKVVKIKISSVDSKNKAMVTLASTPTGLNATDDWILKTPAVTTQLYRAIGVTENDDGSYTITALQHEPQKEAIVDGSASFIPANSTAYSGGAPVIAGANVDLSDDGVKITWSVPSARGIIKYDIKLYRNGKLYSTHLDLDDPEFTFENLPDGSYTVQIFAKNENGQKSDPVTRTFEINLNISSFTTKSLLFAIQLDWTLPQTASVGNYTEIWRATENDVSQAIKIATLHYPQNSYTINGVSLTESYYFFARCGDKSGNKGLFTEGVFGEADHNPDTLLNALEGKITKTQLGQDLIASLKNDIDTAVDEEAKVRQAAVANALSQITAQAQTTGTAINELKTVDAQQAQQIATITAKAESALSGITAEQKARADGDKANADKITAITARVGTAESTIANLQSTKAGKDEVSSIAQQAVTAAMGDTKAQITAVSNAVTNVNNKLSATHTIKTQAISGGRTAIAGIAMGASSDGVTTESSVIVMADKFGIVANANDTNVKQVFSVADGQVGIRGDLVVAGTVTQDKLSSGSGENLLYNPIFANLDSRKVPEGWTLWNSSSATNPHAGSHDSVSTWSMTSYLPNENMLALVCDGDISARFTCSSSKAPVNPNSWYMASCYLGVHRGLGALTIRFFLDDGSYIDYSSPDVTTAYSMRGGLAKGAYRARVKAKAPDNALSASVILWLKGEGDQANKILFAGRPMLEECTEHTTEPSPWANAGVTAVHGGSIIANTIRGDHIQANQTLKSPYIEGGSLNINNLFKVSSSGQVSIRAATGNVGLVINNEAIMVYDANGKLRVKMGKLS</sequence>
<dbReference type="Pfam" id="PF24801">
    <property type="entry name" value="FNIII-A_GpJ"/>
    <property type="match status" value="1"/>
</dbReference>
<evidence type="ECO:0000259" key="4">
    <source>
        <dbReference type="Pfam" id="PF24801"/>
    </source>
</evidence>
<organism evidence="5 6">
    <name type="scientific">Actinobacillus succinogenes (strain ATCC 55618 / DSM 22257 / CCUG 43843 / 130Z)</name>
    <dbReference type="NCBI Taxonomy" id="339671"/>
    <lineage>
        <taxon>Bacteria</taxon>
        <taxon>Pseudomonadati</taxon>
        <taxon>Pseudomonadota</taxon>
        <taxon>Gammaproteobacteria</taxon>
        <taxon>Pasteurellales</taxon>
        <taxon>Pasteurellaceae</taxon>
        <taxon>Actinobacillus</taxon>
    </lineage>
</organism>
<evidence type="ECO:0000313" key="6">
    <source>
        <dbReference type="Proteomes" id="UP000001114"/>
    </source>
</evidence>
<dbReference type="InterPro" id="IPR055385">
    <property type="entry name" value="GpJ_HDII-ins2"/>
</dbReference>
<evidence type="ECO:0000313" key="5">
    <source>
        <dbReference type="EMBL" id="ABR74614.1"/>
    </source>
</evidence>
<evidence type="ECO:0000259" key="1">
    <source>
        <dbReference type="Pfam" id="PF09327"/>
    </source>
</evidence>
<dbReference type="CDD" id="cd00063">
    <property type="entry name" value="FN3"/>
    <property type="match status" value="1"/>
</dbReference>
<reference evidence="6" key="1">
    <citation type="journal article" date="2010" name="BMC Genomics">
        <title>A genomic perspective on the potential of Actinobacillus succinogenes for industrial succinate production.</title>
        <authorList>
            <person name="McKinlay J.B."/>
            <person name="Laivenieks M."/>
            <person name="Schindler B.D."/>
            <person name="McKinlay A.A."/>
            <person name="Siddaramappa S."/>
            <person name="Challacombe J.F."/>
            <person name="Lowry S.R."/>
            <person name="Clum A."/>
            <person name="Lapidus A.L."/>
            <person name="Burkhart K.B."/>
            <person name="Harkins V."/>
            <person name="Vieille C."/>
        </authorList>
    </citation>
    <scope>NUCLEOTIDE SEQUENCE [LARGE SCALE GENOMIC DNA]</scope>
    <source>
        <strain evidence="6">ATCC 55618 / DSM 22257 / CCUG 43843 / 130Z</strain>
    </source>
</reference>
<dbReference type="InterPro" id="IPR036116">
    <property type="entry name" value="FN3_sf"/>
</dbReference>
<keyword evidence="6" id="KW-1185">Reference proteome</keyword>
<dbReference type="Pfam" id="PF13550">
    <property type="entry name" value="Phage-tail_3"/>
    <property type="match status" value="1"/>
</dbReference>
<dbReference type="Gene3D" id="2.60.40.10">
    <property type="entry name" value="Immunoglobulins"/>
    <property type="match status" value="2"/>
</dbReference>
<dbReference type="Proteomes" id="UP000001114">
    <property type="component" value="Chromosome"/>
</dbReference>
<dbReference type="EMBL" id="CP000746">
    <property type="protein sequence ID" value="ABR74614.1"/>
    <property type="molecule type" value="Genomic_DNA"/>
</dbReference>
<dbReference type="Pfam" id="PF09327">
    <property type="entry name" value="Phage_Tail_Tip"/>
    <property type="match status" value="1"/>
</dbReference>
<dbReference type="Pfam" id="PF24421">
    <property type="entry name" value="Ig_J"/>
    <property type="match status" value="1"/>
</dbReference>
<evidence type="ECO:0008006" key="7">
    <source>
        <dbReference type="Google" id="ProtNLM"/>
    </source>
</evidence>
<feature type="domain" description="Tip attachment protein J Fn3-1" evidence="3">
    <location>
        <begin position="631"/>
        <end position="702"/>
    </location>
</feature>
<dbReference type="PANTHER" id="PTHR36251">
    <property type="entry name" value="FELS-1 PROPHAGE HOST SPECIFICITY PROTEIN-RELATED"/>
    <property type="match status" value="1"/>
</dbReference>
<gene>
    <name evidence="5" type="ordered locus">Asuc_1254</name>
</gene>
<dbReference type="STRING" id="339671.Asuc_1254"/>
<dbReference type="OrthoDB" id="109844at2"/>
<evidence type="ECO:0000259" key="2">
    <source>
        <dbReference type="Pfam" id="PF13550"/>
    </source>
</evidence>
<protein>
    <recommendedName>
        <fullName evidence="7">Fibronectin type III domain protein</fullName>
    </recommendedName>
</protein>
<feature type="domain" description="Tip attachment protein J central straight fiber" evidence="1">
    <location>
        <begin position="950"/>
        <end position="1088"/>
    </location>
</feature>
<dbReference type="SUPFAM" id="SSF49265">
    <property type="entry name" value="Fibronectin type III"/>
    <property type="match status" value="1"/>
</dbReference>
<dbReference type="KEGG" id="asu:Asuc_1254"/>
<dbReference type="eggNOG" id="COG4733">
    <property type="taxonomic scope" value="Bacteria"/>
</dbReference>
<feature type="domain" description="Tip attachment protein J" evidence="2">
    <location>
        <begin position="335"/>
        <end position="499"/>
    </location>
</feature>
<dbReference type="InterPro" id="IPR032876">
    <property type="entry name" value="J_dom"/>
</dbReference>
<dbReference type="RefSeq" id="WP_012072991.1">
    <property type="nucleotide sequence ID" value="NC_009655.1"/>
</dbReference>
<dbReference type="InterPro" id="IPR053171">
    <property type="entry name" value="Viral_Tip_Attach_Protein"/>
</dbReference>
<dbReference type="InterPro" id="IPR055383">
    <property type="entry name" value="FN3-1_GpJ"/>
</dbReference>